<name>A0A6P7LG91_BETSP</name>
<dbReference type="GO" id="GO:0005886">
    <property type="term" value="C:plasma membrane"/>
    <property type="evidence" value="ECO:0007669"/>
    <property type="project" value="UniProtKB-SubCell"/>
</dbReference>
<comment type="similarity">
    <text evidence="6">Belongs to the G-protein coupled receptor 1 family.</text>
</comment>
<dbReference type="InterPro" id="IPR000276">
    <property type="entry name" value="GPCR_Rhodpsn"/>
</dbReference>
<dbReference type="RefSeq" id="XP_028992654.1">
    <property type="nucleotide sequence ID" value="XM_029136821.1"/>
</dbReference>
<keyword evidence="3 7" id="KW-1133">Transmembrane helix</keyword>
<proteinExistence type="inferred from homology"/>
<evidence type="ECO:0000256" key="1">
    <source>
        <dbReference type="ARBA" id="ARBA00004141"/>
    </source>
</evidence>
<feature type="transmembrane region" description="Helical" evidence="7">
    <location>
        <begin position="138"/>
        <end position="160"/>
    </location>
</feature>
<dbReference type="GeneID" id="114847275"/>
<dbReference type="PROSITE" id="PS00237">
    <property type="entry name" value="G_PROTEIN_RECEP_F1_1"/>
    <property type="match status" value="1"/>
</dbReference>
<keyword evidence="7" id="KW-0552">Olfaction</keyword>
<feature type="transmembrane region" description="Helical" evidence="7">
    <location>
        <begin position="204"/>
        <end position="225"/>
    </location>
</feature>
<feature type="transmembrane region" description="Helical" evidence="7">
    <location>
        <begin position="264"/>
        <end position="287"/>
    </location>
</feature>
<feature type="transmembrane region" description="Helical" evidence="7">
    <location>
        <begin position="27"/>
        <end position="47"/>
    </location>
</feature>
<evidence type="ECO:0000256" key="6">
    <source>
        <dbReference type="RuleBase" id="RU000688"/>
    </source>
</evidence>
<feature type="domain" description="G-protein coupled receptors family 1 profile" evidence="8">
    <location>
        <begin position="38"/>
        <end position="285"/>
    </location>
</feature>
<dbReference type="SUPFAM" id="SSF81321">
    <property type="entry name" value="Family A G protein-coupled receptor-like"/>
    <property type="match status" value="1"/>
</dbReference>
<dbReference type="PRINTS" id="PR00245">
    <property type="entry name" value="OLFACTORYR"/>
</dbReference>
<keyword evidence="6" id="KW-0675">Receptor</keyword>
<evidence type="ECO:0000313" key="9">
    <source>
        <dbReference type="Proteomes" id="UP000515150"/>
    </source>
</evidence>
<sequence length="301" mass="34563">MEEEPNRTYIILSAHADLHKYRFCFRLVLTVYVLILCSNCTVVYLIWKQPDLHEPMYVFIAALLLNSVLLSTNIYPKLLLDFLSDTQVISHQACLLQFLLFYSFGYSEFLLLAAMAYDRYVSICRPLLYPSIMRRSTVSALLLAAWLAPAAQFVGLTVMISNQKLSSFTLRLIICNDSIYKLLSVRFHSCCVCVCRVFTLLSNAVLTMIFIVFTYTRILLICYSSSADVRRKAAHTCIPHLLVLSNFLFLGTFDVITARLDADFLTAHLIMILDLFNPLFNPIIYGLKMTEIHKYIKKSIR</sequence>
<keyword evidence="2 6" id="KW-0812">Transmembrane</keyword>
<dbReference type="AlphaFoldDB" id="A0A6P7LG91"/>
<dbReference type="PANTHER" id="PTHR26451">
    <property type="entry name" value="G_PROTEIN_RECEP_F1_2 DOMAIN-CONTAINING PROTEIN"/>
    <property type="match status" value="1"/>
</dbReference>
<keyword evidence="6" id="KW-0297">G-protein coupled receptor</keyword>
<dbReference type="InParanoid" id="A0A6P7LG91"/>
<keyword evidence="9" id="KW-1185">Reference proteome</keyword>
<protein>
    <recommendedName>
        <fullName evidence="7">Olfactory receptor</fullName>
    </recommendedName>
</protein>
<comment type="subcellular location">
    <subcellularLocation>
        <location evidence="7">Cell membrane</location>
        <topology evidence="7">Multi-pass membrane protein</topology>
    </subcellularLocation>
    <subcellularLocation>
        <location evidence="1">Membrane</location>
        <topology evidence="1">Multi-pass membrane protein</topology>
    </subcellularLocation>
</comment>
<keyword evidence="7" id="KW-1003">Cell membrane</keyword>
<evidence type="ECO:0000256" key="4">
    <source>
        <dbReference type="ARBA" id="ARBA00023136"/>
    </source>
</evidence>
<organism evidence="9 10">
    <name type="scientific">Betta splendens</name>
    <name type="common">Siamese fighting fish</name>
    <dbReference type="NCBI Taxonomy" id="158456"/>
    <lineage>
        <taxon>Eukaryota</taxon>
        <taxon>Metazoa</taxon>
        <taxon>Chordata</taxon>
        <taxon>Craniata</taxon>
        <taxon>Vertebrata</taxon>
        <taxon>Euteleostomi</taxon>
        <taxon>Actinopterygii</taxon>
        <taxon>Neopterygii</taxon>
        <taxon>Teleostei</taxon>
        <taxon>Neoteleostei</taxon>
        <taxon>Acanthomorphata</taxon>
        <taxon>Anabantaria</taxon>
        <taxon>Anabantiformes</taxon>
        <taxon>Anabantoidei</taxon>
        <taxon>Osphronemidae</taxon>
        <taxon>Betta</taxon>
    </lineage>
</organism>
<evidence type="ECO:0000256" key="5">
    <source>
        <dbReference type="ARBA" id="ARBA00023224"/>
    </source>
</evidence>
<evidence type="ECO:0000313" key="10">
    <source>
        <dbReference type="RefSeq" id="XP_028992654.1"/>
    </source>
</evidence>
<dbReference type="InterPro" id="IPR052921">
    <property type="entry name" value="GPCR1_Superfamily_Member"/>
</dbReference>
<dbReference type="PRINTS" id="PR00237">
    <property type="entry name" value="GPCRRHODOPSN"/>
</dbReference>
<dbReference type="GO" id="GO:0004984">
    <property type="term" value="F:olfactory receptor activity"/>
    <property type="evidence" value="ECO:0007669"/>
    <property type="project" value="InterPro"/>
</dbReference>
<feature type="transmembrane region" description="Helical" evidence="7">
    <location>
        <begin position="56"/>
        <end position="75"/>
    </location>
</feature>
<evidence type="ECO:0000256" key="2">
    <source>
        <dbReference type="ARBA" id="ARBA00022692"/>
    </source>
</evidence>
<evidence type="ECO:0000256" key="7">
    <source>
        <dbReference type="RuleBase" id="RU363047"/>
    </source>
</evidence>
<reference evidence="10" key="1">
    <citation type="submission" date="2025-08" db="UniProtKB">
        <authorList>
            <consortium name="RefSeq"/>
        </authorList>
    </citation>
    <scope>IDENTIFICATION</scope>
</reference>
<feature type="transmembrane region" description="Helical" evidence="7">
    <location>
        <begin position="237"/>
        <end position="258"/>
    </location>
</feature>
<keyword evidence="4 7" id="KW-0472">Membrane</keyword>
<dbReference type="PROSITE" id="PS50262">
    <property type="entry name" value="G_PROTEIN_RECEP_F1_2"/>
    <property type="match status" value="1"/>
</dbReference>
<dbReference type="Gene3D" id="1.20.1070.10">
    <property type="entry name" value="Rhodopsin 7-helix transmembrane proteins"/>
    <property type="match status" value="1"/>
</dbReference>
<dbReference type="OrthoDB" id="10017003at2759"/>
<dbReference type="GO" id="GO:0005549">
    <property type="term" value="F:odorant binding"/>
    <property type="evidence" value="ECO:0007669"/>
    <property type="project" value="TreeGrafter"/>
</dbReference>
<feature type="transmembrane region" description="Helical" evidence="7">
    <location>
        <begin position="95"/>
        <end position="117"/>
    </location>
</feature>
<dbReference type="GO" id="GO:0004930">
    <property type="term" value="F:G protein-coupled receptor activity"/>
    <property type="evidence" value="ECO:0007669"/>
    <property type="project" value="UniProtKB-KW"/>
</dbReference>
<dbReference type="KEGG" id="bspl:114847275"/>
<evidence type="ECO:0000256" key="3">
    <source>
        <dbReference type="ARBA" id="ARBA00022989"/>
    </source>
</evidence>
<dbReference type="PANTHER" id="PTHR26451:SF847">
    <property type="entry name" value="ODORANT RECEPTOR-RELATED"/>
    <property type="match status" value="1"/>
</dbReference>
<dbReference type="Pfam" id="PF13853">
    <property type="entry name" value="7tm_4"/>
    <property type="match status" value="1"/>
</dbReference>
<evidence type="ECO:0000259" key="8">
    <source>
        <dbReference type="PROSITE" id="PS50262"/>
    </source>
</evidence>
<dbReference type="InterPro" id="IPR000725">
    <property type="entry name" value="Olfact_rcpt"/>
</dbReference>
<keyword evidence="5 6" id="KW-0807">Transducer</keyword>
<gene>
    <name evidence="10" type="primary">LOC114847275</name>
</gene>
<dbReference type="InterPro" id="IPR017452">
    <property type="entry name" value="GPCR_Rhodpsn_7TM"/>
</dbReference>
<dbReference type="Proteomes" id="UP000515150">
    <property type="component" value="Chromosome 21"/>
</dbReference>
<keyword evidence="7" id="KW-0716">Sensory transduction</keyword>
<accession>A0A6P7LG91</accession>